<organism evidence="7 8">
    <name type="scientific">Microvirga flocculans</name>
    <dbReference type="NCBI Taxonomy" id="217168"/>
    <lineage>
        <taxon>Bacteria</taxon>
        <taxon>Pseudomonadati</taxon>
        <taxon>Pseudomonadota</taxon>
        <taxon>Alphaproteobacteria</taxon>
        <taxon>Hyphomicrobiales</taxon>
        <taxon>Methylobacteriaceae</taxon>
        <taxon>Microvirga</taxon>
    </lineage>
</organism>
<dbReference type="EMBL" id="JACIDC010000007">
    <property type="protein sequence ID" value="MBB4040744.1"/>
    <property type="molecule type" value="Genomic_DNA"/>
</dbReference>
<sequence length="905" mass="99030">MADVRLILPVPAEQGAETLPETAQRHYAVSNQNRWSRTSFTFRDLTGDTWCELTFQLSWNPEEKSRLVHDFAVIGVDFMTEDGSSIDFSHVPGLSKTAIDPHSIPVPGPGSFDTGRDLHCAVVRCSFLVPSPARQIGVTIRSWRNSHPFTVIDPQLKQRAAGQLHPTLEEPDAAHAGSRRAWLPLNTEPAWFRYGVVPGQPLLVRGQLINAGSEGGAFARVLFRDAKGALLPPPDGIPVSPALGAFIDIPVHRQTRRFTLELPAPSQAATVEVGFQVWRDESFLELVTPLEVSLGADLLLENILGEHLMGARDFLSEALARLEESPSATVRQPKDLIDDGSLAALFTYHDKLRALQRGDASAIAGSALILGGQRPWTLPEAPEWTEDPFRSTAWRMEYQSLCWLMDLAGSVESGGLQRATELAVSWSRANPWGQPRDALSAYPSLTAARAEVFLNLLALNVSQKGGADIGKQETLLAEAVRHGFALAEILGQNLFSLSIIQIRTACALLSLARAVPLFPLAGHWESVALHQLRNAFEQSIAADGSSTEPSFHVRLEIVSLGIILAQHLESTEEAQELRNLLIPRLTQCLRLAVAVTDPAGMLPAFGDTLHLHHASWLRRLISIHGRWLLADRALAEELSYPTGPRMFVSGSAGVAAFRNYERKPGWSYLCTSFHEQGFENGHRDCTSFVYTAQGVEWIVDAGGSSLHEAGPVRHYLLSSRAHNAALPDGREQSAGQGWIEASLSLDEASIVRIGTNVHGPDYDHARIFVCLKDLSAIGVFDSFKSHRPELTVEGLLHFKDDIAVALANAQLAVGFHKRERLRMAPYALAGQFNGLELQNGHSDRPGALDGFVFDRADELHPANVLRYRFSGSGHVCGGIILGLTLQAQNRILELIASQEVKDLLV</sequence>
<evidence type="ECO:0000313" key="7">
    <source>
        <dbReference type="EMBL" id="MBB4040744.1"/>
    </source>
</evidence>
<dbReference type="GO" id="GO:0016829">
    <property type="term" value="F:lyase activity"/>
    <property type="evidence" value="ECO:0007669"/>
    <property type="project" value="UniProtKB-KW"/>
</dbReference>
<dbReference type="InterPro" id="IPR031680">
    <property type="entry name" value="Hepar_II_III_N"/>
</dbReference>
<dbReference type="Gene3D" id="2.70.98.70">
    <property type="match status" value="1"/>
</dbReference>
<dbReference type="PANTHER" id="PTHR39210:SF1">
    <property type="entry name" value="HEPARIN-SULFATE LYASE"/>
    <property type="match status" value="1"/>
</dbReference>
<comment type="caution">
    <text evidence="7">The sequence shown here is derived from an EMBL/GenBank/DDBJ whole genome shotgun (WGS) entry which is preliminary data.</text>
</comment>
<evidence type="ECO:0008006" key="9">
    <source>
        <dbReference type="Google" id="ProtNLM"/>
    </source>
</evidence>
<dbReference type="GO" id="GO:0042597">
    <property type="term" value="C:periplasmic space"/>
    <property type="evidence" value="ECO:0007669"/>
    <property type="project" value="UniProtKB-SubCell"/>
</dbReference>
<protein>
    <recommendedName>
        <fullName evidence="9">Heparinase II/III-like protein</fullName>
    </recommendedName>
</protein>
<dbReference type="Pfam" id="PF07940">
    <property type="entry name" value="Hepar_II_III_C"/>
    <property type="match status" value="1"/>
</dbReference>
<dbReference type="PANTHER" id="PTHR39210">
    <property type="entry name" value="HEPARIN-SULFATE LYASE"/>
    <property type="match status" value="1"/>
</dbReference>
<reference evidence="7 8" key="1">
    <citation type="submission" date="2020-08" db="EMBL/GenBank/DDBJ databases">
        <title>Genomic Encyclopedia of Type Strains, Phase IV (KMG-IV): sequencing the most valuable type-strain genomes for metagenomic binning, comparative biology and taxonomic classification.</title>
        <authorList>
            <person name="Goeker M."/>
        </authorList>
    </citation>
    <scope>NUCLEOTIDE SEQUENCE [LARGE SCALE GENOMIC DNA]</scope>
    <source>
        <strain evidence="7 8">DSM 15743</strain>
    </source>
</reference>
<dbReference type="Gene3D" id="1.50.10.100">
    <property type="entry name" value="Chondroitin AC/alginate lyase"/>
    <property type="match status" value="1"/>
</dbReference>
<evidence type="ECO:0000256" key="3">
    <source>
        <dbReference type="ARBA" id="ARBA00022764"/>
    </source>
</evidence>
<keyword evidence="3" id="KW-0574">Periplasm</keyword>
<evidence type="ECO:0000259" key="6">
    <source>
        <dbReference type="Pfam" id="PF16889"/>
    </source>
</evidence>
<dbReference type="Pfam" id="PF16889">
    <property type="entry name" value="Hepar_II_III_N"/>
    <property type="match status" value="1"/>
</dbReference>
<evidence type="ECO:0000313" key="8">
    <source>
        <dbReference type="Proteomes" id="UP000519439"/>
    </source>
</evidence>
<proteinExistence type="predicted"/>
<keyword evidence="8" id="KW-1185">Reference proteome</keyword>
<keyword evidence="4" id="KW-0456">Lyase</keyword>
<feature type="domain" description="Heparin-sulfate lyase N-terminal" evidence="6">
    <location>
        <begin position="504"/>
        <end position="620"/>
    </location>
</feature>
<name>A0A7W6IFX8_9HYPH</name>
<dbReference type="InterPro" id="IPR008929">
    <property type="entry name" value="Chondroitin_lyas"/>
</dbReference>
<evidence type="ECO:0000256" key="1">
    <source>
        <dbReference type="ARBA" id="ARBA00004418"/>
    </source>
</evidence>
<dbReference type="InterPro" id="IPR012480">
    <property type="entry name" value="Hepar_II_III_C"/>
</dbReference>
<evidence type="ECO:0000256" key="4">
    <source>
        <dbReference type="ARBA" id="ARBA00023239"/>
    </source>
</evidence>
<comment type="subcellular location">
    <subcellularLocation>
        <location evidence="1">Periplasm</location>
    </subcellularLocation>
</comment>
<dbReference type="RefSeq" id="WP_161634663.1">
    <property type="nucleotide sequence ID" value="NZ_JACIDC010000007.1"/>
</dbReference>
<keyword evidence="2" id="KW-0732">Signal</keyword>
<dbReference type="AlphaFoldDB" id="A0A7W6IFX8"/>
<evidence type="ECO:0000259" key="5">
    <source>
        <dbReference type="Pfam" id="PF07940"/>
    </source>
</evidence>
<dbReference type="Proteomes" id="UP000519439">
    <property type="component" value="Unassembled WGS sequence"/>
</dbReference>
<feature type="domain" description="Heparinase II/III-like C-terminal" evidence="5">
    <location>
        <begin position="653"/>
        <end position="745"/>
    </location>
</feature>
<gene>
    <name evidence="7" type="ORF">GGR34_002401</name>
</gene>
<evidence type="ECO:0000256" key="2">
    <source>
        <dbReference type="ARBA" id="ARBA00022729"/>
    </source>
</evidence>
<accession>A0A7W6IFX8</accession>